<evidence type="ECO:0000313" key="13">
    <source>
        <dbReference type="Proteomes" id="UP000188276"/>
    </source>
</evidence>
<reference evidence="13" key="1">
    <citation type="submission" date="2017-02" db="EMBL/GenBank/DDBJ databases">
        <authorList>
            <person name="Rodrigo-Torres L."/>
            <person name="Arahal R.D."/>
            <person name="Lucena T."/>
        </authorList>
    </citation>
    <scope>NUCLEOTIDE SEQUENCE [LARGE SCALE GENOMIC DNA]</scope>
    <source>
        <strain evidence="13">CECT 7878</strain>
    </source>
</reference>
<dbReference type="AlphaFoldDB" id="A0A1R4LBB9"/>
<evidence type="ECO:0000256" key="4">
    <source>
        <dbReference type="ARBA" id="ARBA00022485"/>
    </source>
</evidence>
<keyword evidence="13" id="KW-1185">Reference proteome</keyword>
<evidence type="ECO:0000259" key="11">
    <source>
        <dbReference type="PROSITE" id="PS51918"/>
    </source>
</evidence>
<accession>A0A1R4LBB9</accession>
<dbReference type="PANTHER" id="PTHR30538:SF0">
    <property type="entry name" value="L-LYSINE 2,3-AMINOMUTASE AQ_1632-RELATED"/>
    <property type="match status" value="1"/>
</dbReference>
<dbReference type="InterPro" id="IPR013785">
    <property type="entry name" value="Aldolase_TIM"/>
</dbReference>
<dbReference type="InterPro" id="IPR003739">
    <property type="entry name" value="Lys_aminomutase/Glu_NH3_mut"/>
</dbReference>
<protein>
    <submittedName>
        <fullName evidence="12">L-lysine 2,3-aminomutase</fullName>
        <ecNumber evidence="12">5.4.3.2</ecNumber>
    </submittedName>
</protein>
<gene>
    <name evidence="12" type="primary">kamA</name>
    <name evidence="12" type="ORF">VR7878_00459</name>
</gene>
<evidence type="ECO:0000256" key="6">
    <source>
        <dbReference type="ARBA" id="ARBA00022723"/>
    </source>
</evidence>
<evidence type="ECO:0000313" key="12">
    <source>
        <dbReference type="EMBL" id="SJN53709.1"/>
    </source>
</evidence>
<dbReference type="Proteomes" id="UP000188276">
    <property type="component" value="Unassembled WGS sequence"/>
</dbReference>
<sequence>MQYNFRNDCFWNAIPAWENIGREAFFDYKWQLKNSIHSLDRIVSLLSDIVDPIFLADIRSGLEKSAMNIRITPYLFSQIDWSEPYHDPLRKQYLPLESEMRAPHPWSDDDSLAEKQNGKGSLIVHRYPDKVLFLPITVCPVYCMYCTRSRLVGGSTKTKEKDMYGPKPKNWTEAFHYLRDNEDIEDVVISGGDLYQISAKHIELIGKSLLDIPNIRRVRFATKGLAVLPMKVLGDHDWTNAISNVVEYGREKDKQVFLHTHFNHPKEITEWTREALSLLFKKGIIVRNQSVLLAGVNDTPEIMKTLIKYLSYMGVQPYYIYLHDMVPYSEHLRTSLKTAVYIEKSIRGSTAGFNTPTIVCDLLMGGGKRQICSYEYYDELSGISLWKSPNLDPDKIFFHCDPLDELSKEGREIWCDKKKLDAHKDLLIQKINQ</sequence>
<dbReference type="Gene3D" id="3.20.20.70">
    <property type="entry name" value="Aldolase class I"/>
    <property type="match status" value="1"/>
</dbReference>
<comment type="similarity">
    <text evidence="3">Belongs to the radical SAM superfamily. KamA family.</text>
</comment>
<dbReference type="InterPro" id="IPR007197">
    <property type="entry name" value="rSAM"/>
</dbReference>
<dbReference type="NCBIfam" id="TIGR00238">
    <property type="entry name" value="KamA family radical SAM protein"/>
    <property type="match status" value="1"/>
</dbReference>
<evidence type="ECO:0000256" key="8">
    <source>
        <dbReference type="ARBA" id="ARBA00023004"/>
    </source>
</evidence>
<keyword evidence="4" id="KW-0004">4Fe-4S</keyword>
<dbReference type="PANTHER" id="PTHR30538">
    <property type="entry name" value="LYSINE 2,3-AMINOMUTASE-RELATED"/>
    <property type="match status" value="1"/>
</dbReference>
<keyword evidence="9" id="KW-0411">Iron-sulfur</keyword>
<keyword evidence="6" id="KW-0479">Metal-binding</keyword>
<comment type="cofactor">
    <cofactor evidence="1 10">
        <name>pyridoxal 5'-phosphate</name>
        <dbReference type="ChEBI" id="CHEBI:597326"/>
    </cofactor>
</comment>
<dbReference type="GO" id="GO:0050066">
    <property type="term" value="F:L-lysine 2,3-aminomutase activity"/>
    <property type="evidence" value="ECO:0007669"/>
    <property type="project" value="UniProtKB-EC"/>
</dbReference>
<dbReference type="InterPro" id="IPR058240">
    <property type="entry name" value="rSAM_sf"/>
</dbReference>
<keyword evidence="8" id="KW-0408">Iron</keyword>
<evidence type="ECO:0000256" key="3">
    <source>
        <dbReference type="ARBA" id="ARBA00008703"/>
    </source>
</evidence>
<dbReference type="SFLD" id="SFLDG01070">
    <property type="entry name" value="PLP-dependent"/>
    <property type="match status" value="1"/>
</dbReference>
<feature type="modified residue" description="N6-(pyridoxal phosphate)lysine" evidence="10">
    <location>
        <position position="368"/>
    </location>
</feature>
<dbReference type="Gene3D" id="6.10.140.1170">
    <property type="match status" value="1"/>
</dbReference>
<dbReference type="STRING" id="1123498.VR7878_00459"/>
<dbReference type="GO" id="GO:0046872">
    <property type="term" value="F:metal ion binding"/>
    <property type="evidence" value="ECO:0007669"/>
    <property type="project" value="UniProtKB-KW"/>
</dbReference>
<evidence type="ECO:0000256" key="7">
    <source>
        <dbReference type="ARBA" id="ARBA00022898"/>
    </source>
</evidence>
<evidence type="ECO:0000256" key="1">
    <source>
        <dbReference type="ARBA" id="ARBA00001933"/>
    </source>
</evidence>
<evidence type="ECO:0000256" key="9">
    <source>
        <dbReference type="ARBA" id="ARBA00023014"/>
    </source>
</evidence>
<dbReference type="PROSITE" id="PS51918">
    <property type="entry name" value="RADICAL_SAM"/>
    <property type="match status" value="1"/>
</dbReference>
<dbReference type="OrthoDB" id="9770937at2"/>
<keyword evidence="7 10" id="KW-0663">Pyridoxal phosphate</keyword>
<evidence type="ECO:0000256" key="2">
    <source>
        <dbReference type="ARBA" id="ARBA00001966"/>
    </source>
</evidence>
<dbReference type="EMBL" id="FULE01000008">
    <property type="protein sequence ID" value="SJN53709.1"/>
    <property type="molecule type" value="Genomic_DNA"/>
</dbReference>
<dbReference type="EC" id="5.4.3.2" evidence="12"/>
<organism evidence="12 13">
    <name type="scientific">Vibrio ruber (strain DSM 16370 / JCM 11486 / BCRC 17186 / CECT 7878 / LMG 23124 / VR1)</name>
    <dbReference type="NCBI Taxonomy" id="1123498"/>
    <lineage>
        <taxon>Bacteria</taxon>
        <taxon>Pseudomonadati</taxon>
        <taxon>Pseudomonadota</taxon>
        <taxon>Gammaproteobacteria</taxon>
        <taxon>Vibrionales</taxon>
        <taxon>Vibrionaceae</taxon>
        <taxon>Vibrio</taxon>
    </lineage>
</organism>
<dbReference type="RefSeq" id="WP_077333048.1">
    <property type="nucleotide sequence ID" value="NZ_FULE01000008.1"/>
</dbReference>
<dbReference type="GO" id="GO:0051539">
    <property type="term" value="F:4 iron, 4 sulfur cluster binding"/>
    <property type="evidence" value="ECO:0007669"/>
    <property type="project" value="UniProtKB-KW"/>
</dbReference>
<evidence type="ECO:0000256" key="5">
    <source>
        <dbReference type="ARBA" id="ARBA00022691"/>
    </source>
</evidence>
<feature type="domain" description="Radical SAM core" evidence="11">
    <location>
        <begin position="126"/>
        <end position="349"/>
    </location>
</feature>
<keyword evidence="5" id="KW-0949">S-adenosyl-L-methionine</keyword>
<proteinExistence type="inferred from homology"/>
<name>A0A1R4LBB9_VIBR1</name>
<dbReference type="SUPFAM" id="SSF102114">
    <property type="entry name" value="Radical SAM enzymes"/>
    <property type="match status" value="1"/>
</dbReference>
<comment type="cofactor">
    <cofactor evidence="2">
        <name>[4Fe-4S] cluster</name>
        <dbReference type="ChEBI" id="CHEBI:49883"/>
    </cofactor>
</comment>
<dbReference type="SFLD" id="SFLDS00029">
    <property type="entry name" value="Radical_SAM"/>
    <property type="match status" value="1"/>
</dbReference>
<evidence type="ECO:0000256" key="10">
    <source>
        <dbReference type="PIRSR" id="PIRSR603739-50"/>
    </source>
</evidence>
<keyword evidence="12" id="KW-0413">Isomerase</keyword>